<feature type="domain" description="Metallo-beta-lactamase" evidence="2">
    <location>
        <begin position="12"/>
        <end position="169"/>
    </location>
</feature>
<evidence type="ECO:0000256" key="1">
    <source>
        <dbReference type="ARBA" id="ARBA00022723"/>
    </source>
</evidence>
<keyword evidence="1" id="KW-0479">Metal-binding</keyword>
<dbReference type="SUPFAM" id="SSF56281">
    <property type="entry name" value="Metallo-hydrolase/oxidoreductase"/>
    <property type="match status" value="1"/>
</dbReference>
<dbReference type="GO" id="GO:0070813">
    <property type="term" value="P:hydrogen sulfide metabolic process"/>
    <property type="evidence" value="ECO:0007669"/>
    <property type="project" value="TreeGrafter"/>
</dbReference>
<dbReference type="CDD" id="cd07724">
    <property type="entry name" value="POD-like_MBL-fold"/>
    <property type="match status" value="1"/>
</dbReference>
<protein>
    <submittedName>
        <fullName evidence="3">Zn-dependent hydrolase</fullName>
    </submittedName>
</protein>
<keyword evidence="3" id="KW-0378">Hydrolase</keyword>
<dbReference type="Pfam" id="PF00753">
    <property type="entry name" value="Lactamase_B"/>
    <property type="match status" value="2"/>
</dbReference>
<proteinExistence type="predicted"/>
<evidence type="ECO:0000313" key="4">
    <source>
        <dbReference type="Proteomes" id="UP000000758"/>
    </source>
</evidence>
<dbReference type="InterPro" id="IPR051682">
    <property type="entry name" value="Mito_Persulfide_Diox"/>
</dbReference>
<evidence type="ECO:0000313" key="3">
    <source>
        <dbReference type="EMBL" id="ABK78222.1"/>
    </source>
</evidence>
<dbReference type="InterPro" id="IPR036866">
    <property type="entry name" value="RibonucZ/Hydroxyglut_hydro"/>
</dbReference>
<name>A0RY05_CENSY</name>
<dbReference type="GO" id="GO:0016787">
    <property type="term" value="F:hydrolase activity"/>
    <property type="evidence" value="ECO:0007669"/>
    <property type="project" value="UniProtKB-KW"/>
</dbReference>
<dbReference type="GO" id="GO:0006749">
    <property type="term" value="P:glutathione metabolic process"/>
    <property type="evidence" value="ECO:0007669"/>
    <property type="project" value="InterPro"/>
</dbReference>
<dbReference type="SMART" id="SM00849">
    <property type="entry name" value="Lactamase_B"/>
    <property type="match status" value="1"/>
</dbReference>
<dbReference type="KEGG" id="csy:CENSYa_1602"/>
<sequence>MKVHQLPVGQMQNFCYVVSDEETGKCAVIDPSWDLDTVMETVTRNGLSAEYVINTHHHFDHTVGNEAIAGRTGARIIQHEESELKHDITVRDGSEIRIGSTMLSVLHTPGHSRDSICLVGDGKIFTGDTLFVGSCGRVDLPGGSARDLYGSIFGVLYRLDDSLVVYCGHDYGTSPVSTLGDEKKSNPVMRRVGEEQFVAMMGG</sequence>
<dbReference type="InterPro" id="IPR001279">
    <property type="entry name" value="Metallo-B-lactamas"/>
</dbReference>
<dbReference type="STRING" id="414004.CENSYa_1602"/>
<evidence type="ECO:0000259" key="2">
    <source>
        <dbReference type="SMART" id="SM00849"/>
    </source>
</evidence>
<organism evidence="3 4">
    <name type="scientific">Cenarchaeum symbiosum (strain A)</name>
    <dbReference type="NCBI Taxonomy" id="414004"/>
    <lineage>
        <taxon>Archaea</taxon>
        <taxon>Nitrososphaerota</taxon>
        <taxon>Candidatus Cenarchaeales</taxon>
        <taxon>Candidatus Cenarchaeaceae</taxon>
        <taxon>Candidatus Cenarchaeum</taxon>
    </lineage>
</organism>
<dbReference type="GO" id="GO:0050313">
    <property type="term" value="F:sulfur dioxygenase activity"/>
    <property type="evidence" value="ECO:0007669"/>
    <property type="project" value="InterPro"/>
</dbReference>
<dbReference type="PANTHER" id="PTHR43084">
    <property type="entry name" value="PERSULFIDE DIOXYGENASE ETHE1"/>
    <property type="match status" value="1"/>
</dbReference>
<reference evidence="3 4" key="1">
    <citation type="journal article" date="2006" name="Proc. Natl. Acad. Sci. U.S.A.">
        <title>Genomic analysis of the uncultivated marine crenarchaeote Cenarchaeum symbiosum.</title>
        <authorList>
            <person name="Hallam S.J."/>
            <person name="Konstantinidis K.T."/>
            <person name="Putnam N."/>
            <person name="Schleper C."/>
            <person name="Watanabe Y."/>
            <person name="Sugahara J."/>
            <person name="Preston C."/>
            <person name="de la Torre J."/>
            <person name="Richardson P.M."/>
            <person name="DeLong E.F."/>
        </authorList>
    </citation>
    <scope>NUCLEOTIDE SEQUENCE [LARGE SCALE GENOMIC DNA]</scope>
    <source>
        <strain evidence="4">A</strain>
    </source>
</reference>
<dbReference type="InterPro" id="IPR044528">
    <property type="entry name" value="POD-like_MBL-fold"/>
</dbReference>
<dbReference type="HOGENOM" id="CLU_030571_5_3_2"/>
<dbReference type="Proteomes" id="UP000000758">
    <property type="component" value="Chromosome"/>
</dbReference>
<dbReference type="EnsemblBacteria" id="ABK78222">
    <property type="protein sequence ID" value="ABK78222"/>
    <property type="gene ID" value="CENSYa_1602"/>
</dbReference>
<dbReference type="GO" id="GO:0046872">
    <property type="term" value="F:metal ion binding"/>
    <property type="evidence" value="ECO:0007669"/>
    <property type="project" value="UniProtKB-KW"/>
</dbReference>
<dbReference type="EMBL" id="DP000238">
    <property type="protein sequence ID" value="ABK78222.1"/>
    <property type="molecule type" value="Genomic_DNA"/>
</dbReference>
<accession>A0RY05</accession>
<gene>
    <name evidence="3" type="ordered locus">CENSYa_1602</name>
</gene>
<dbReference type="PANTHER" id="PTHR43084:SF1">
    <property type="entry name" value="PERSULFIDE DIOXYGENASE ETHE1, MITOCHONDRIAL"/>
    <property type="match status" value="1"/>
</dbReference>
<keyword evidence="4" id="KW-1185">Reference proteome</keyword>
<dbReference type="AlphaFoldDB" id="A0RY05"/>
<dbReference type="Gene3D" id="3.60.15.10">
    <property type="entry name" value="Ribonuclease Z/Hydroxyacylglutathione hydrolase-like"/>
    <property type="match status" value="1"/>
</dbReference>